<dbReference type="AlphaFoldDB" id="A0AAD9K1Q9"/>
<evidence type="ECO:0000256" key="6">
    <source>
        <dbReference type="RuleBase" id="RU004453"/>
    </source>
</evidence>
<evidence type="ECO:0000259" key="8">
    <source>
        <dbReference type="PROSITE" id="PS51910"/>
    </source>
</evidence>
<evidence type="ECO:0000313" key="10">
    <source>
        <dbReference type="Proteomes" id="UP001209878"/>
    </source>
</evidence>
<comment type="caution">
    <text evidence="9">The sequence shown here is derived from an EMBL/GenBank/DDBJ whole genome shotgun (WGS) entry which is preliminary data.</text>
</comment>
<feature type="signal peptide" evidence="7">
    <location>
        <begin position="1"/>
        <end position="20"/>
    </location>
</feature>
<dbReference type="PANTHER" id="PTHR11177:SF317">
    <property type="entry name" value="CHITINASE 12-RELATED"/>
    <property type="match status" value="1"/>
</dbReference>
<dbReference type="InterPro" id="IPR001223">
    <property type="entry name" value="Glyco_hydro18_cat"/>
</dbReference>
<dbReference type="GO" id="GO:0004568">
    <property type="term" value="F:chitinase activity"/>
    <property type="evidence" value="ECO:0007669"/>
    <property type="project" value="TreeGrafter"/>
</dbReference>
<keyword evidence="4 5" id="KW-0326">Glycosidase</keyword>
<dbReference type="InterPro" id="IPR001579">
    <property type="entry name" value="Glyco_hydro_18_chit_AS"/>
</dbReference>
<dbReference type="GO" id="GO:0005975">
    <property type="term" value="P:carbohydrate metabolic process"/>
    <property type="evidence" value="ECO:0007669"/>
    <property type="project" value="InterPro"/>
</dbReference>
<evidence type="ECO:0000256" key="2">
    <source>
        <dbReference type="ARBA" id="ARBA00022801"/>
    </source>
</evidence>
<feature type="chain" id="PRO_5042106178" description="GH18 domain-containing protein" evidence="7">
    <location>
        <begin position="21"/>
        <end position="383"/>
    </location>
</feature>
<evidence type="ECO:0000256" key="4">
    <source>
        <dbReference type="ARBA" id="ARBA00023295"/>
    </source>
</evidence>
<evidence type="ECO:0000256" key="7">
    <source>
        <dbReference type="SAM" id="SignalP"/>
    </source>
</evidence>
<dbReference type="Gene3D" id="3.20.20.80">
    <property type="entry name" value="Glycosidases"/>
    <property type="match status" value="1"/>
</dbReference>
<gene>
    <name evidence="9" type="ORF">NP493_1463g00000</name>
</gene>
<protein>
    <recommendedName>
        <fullName evidence="8">GH18 domain-containing protein</fullName>
    </recommendedName>
</protein>
<feature type="domain" description="GH18" evidence="8">
    <location>
        <begin position="22"/>
        <end position="383"/>
    </location>
</feature>
<dbReference type="InterPro" id="IPR050314">
    <property type="entry name" value="Glycosyl_Hydrlase_18"/>
</dbReference>
<dbReference type="InterPro" id="IPR017853">
    <property type="entry name" value="GH"/>
</dbReference>
<evidence type="ECO:0000256" key="1">
    <source>
        <dbReference type="ARBA" id="ARBA00022729"/>
    </source>
</evidence>
<dbReference type="InterPro" id="IPR029070">
    <property type="entry name" value="Chitinase_insertion_sf"/>
</dbReference>
<dbReference type="GO" id="GO:0006032">
    <property type="term" value="P:chitin catabolic process"/>
    <property type="evidence" value="ECO:0007669"/>
    <property type="project" value="TreeGrafter"/>
</dbReference>
<dbReference type="Gene3D" id="3.10.50.10">
    <property type="match status" value="1"/>
</dbReference>
<comment type="similarity">
    <text evidence="6">Belongs to the glycosyl hydrolase 18 family.</text>
</comment>
<dbReference type="FunFam" id="3.10.50.10:FF:000004">
    <property type="entry name" value="Chitinase 5"/>
    <property type="match status" value="1"/>
</dbReference>
<keyword evidence="1 7" id="KW-0732">Signal</keyword>
<keyword evidence="10" id="KW-1185">Reference proteome</keyword>
<dbReference type="CDD" id="cd02872">
    <property type="entry name" value="GH18_chitolectin_chitotriosidase"/>
    <property type="match status" value="1"/>
</dbReference>
<dbReference type="GO" id="GO:0005576">
    <property type="term" value="C:extracellular region"/>
    <property type="evidence" value="ECO:0007669"/>
    <property type="project" value="TreeGrafter"/>
</dbReference>
<evidence type="ECO:0000256" key="5">
    <source>
        <dbReference type="RuleBase" id="RU000489"/>
    </source>
</evidence>
<dbReference type="Proteomes" id="UP001209878">
    <property type="component" value="Unassembled WGS sequence"/>
</dbReference>
<accession>A0AAD9K1Q9</accession>
<dbReference type="FunFam" id="3.20.20.80:FF:000007">
    <property type="entry name" value="Acidic mammalian chitinase"/>
    <property type="match status" value="1"/>
</dbReference>
<organism evidence="9 10">
    <name type="scientific">Ridgeia piscesae</name>
    <name type="common">Tubeworm</name>
    <dbReference type="NCBI Taxonomy" id="27915"/>
    <lineage>
        <taxon>Eukaryota</taxon>
        <taxon>Metazoa</taxon>
        <taxon>Spiralia</taxon>
        <taxon>Lophotrochozoa</taxon>
        <taxon>Annelida</taxon>
        <taxon>Polychaeta</taxon>
        <taxon>Sedentaria</taxon>
        <taxon>Canalipalpata</taxon>
        <taxon>Sabellida</taxon>
        <taxon>Siboglinidae</taxon>
        <taxon>Ridgeia</taxon>
    </lineage>
</organism>
<dbReference type="GO" id="GO:0008061">
    <property type="term" value="F:chitin binding"/>
    <property type="evidence" value="ECO:0007669"/>
    <property type="project" value="InterPro"/>
</dbReference>
<dbReference type="PANTHER" id="PTHR11177">
    <property type="entry name" value="CHITINASE"/>
    <property type="match status" value="1"/>
</dbReference>
<dbReference type="InterPro" id="IPR011583">
    <property type="entry name" value="Chitinase_II/V-like_cat"/>
</dbReference>
<keyword evidence="2 5" id="KW-0378">Hydrolase</keyword>
<sequence length="383" mass="42351">MKCPVVSLCLLLTIAASAGAVYKRVCYFTNWSQYRPGAAKFTGKNIDPSLCSHIVYAFAKLTSWHTVDKVEWNDQNNNAGYKLVNDMKTTNPGLKTLLAIGGWNAGTATMRSMLATSATRQTFIQSTITYLRRWNFDGMDLDFEYPGSSDKLKYTLMAKEMHAAFVAESSSLGKPRLLLTAAVPAGKSAIDNGYEVAKIAQYFDWIGLMEYDLHSKRESITGANAPLFPRQGETGAQRELNVEWAANYWVSKGCPKSKLVIGMATYGRSFRLSNANNNGMGAAASGDPDDGTFTHEVGIYSYYDICQSFLSGGGTVNWHSEHRVPYASKGTNWVGYDNARSLKEKVAWLKKEGFAGWMVWTLDFDDSFCSSHTSYPLLKALNA</sequence>
<evidence type="ECO:0000313" key="9">
    <source>
        <dbReference type="EMBL" id="KAK2163323.1"/>
    </source>
</evidence>
<name>A0AAD9K1Q9_RIDPI</name>
<evidence type="ECO:0000256" key="3">
    <source>
        <dbReference type="ARBA" id="ARBA00023157"/>
    </source>
</evidence>
<reference evidence="9" key="1">
    <citation type="journal article" date="2023" name="Mol. Biol. Evol.">
        <title>Third-Generation Sequencing Reveals the Adaptive Role of the Epigenome in Three Deep-Sea Polychaetes.</title>
        <authorList>
            <person name="Perez M."/>
            <person name="Aroh O."/>
            <person name="Sun Y."/>
            <person name="Lan Y."/>
            <person name="Juniper S.K."/>
            <person name="Young C.R."/>
            <person name="Angers B."/>
            <person name="Qian P.Y."/>
        </authorList>
    </citation>
    <scope>NUCLEOTIDE SEQUENCE</scope>
    <source>
        <strain evidence="9">R07B-5</strain>
    </source>
</reference>
<dbReference type="SUPFAM" id="SSF51445">
    <property type="entry name" value="(Trans)glycosidases"/>
    <property type="match status" value="1"/>
</dbReference>
<dbReference type="SUPFAM" id="SSF54556">
    <property type="entry name" value="Chitinase insertion domain"/>
    <property type="match status" value="1"/>
</dbReference>
<proteinExistence type="inferred from homology"/>
<dbReference type="SMART" id="SM00636">
    <property type="entry name" value="Glyco_18"/>
    <property type="match status" value="1"/>
</dbReference>
<dbReference type="PROSITE" id="PS51910">
    <property type="entry name" value="GH18_2"/>
    <property type="match status" value="1"/>
</dbReference>
<keyword evidence="3" id="KW-1015">Disulfide bond</keyword>
<dbReference type="EMBL" id="JAODUO010001467">
    <property type="protein sequence ID" value="KAK2163323.1"/>
    <property type="molecule type" value="Genomic_DNA"/>
</dbReference>
<dbReference type="PROSITE" id="PS01095">
    <property type="entry name" value="GH18_1"/>
    <property type="match status" value="1"/>
</dbReference>
<dbReference type="Pfam" id="PF00704">
    <property type="entry name" value="Glyco_hydro_18"/>
    <property type="match status" value="1"/>
</dbReference>